<dbReference type="PANTHER" id="PTHR30329:SF21">
    <property type="entry name" value="LIPOPROTEIN YIAD-RELATED"/>
    <property type="match status" value="1"/>
</dbReference>
<evidence type="ECO:0000256" key="8">
    <source>
        <dbReference type="SAM" id="Phobius"/>
    </source>
</evidence>
<dbReference type="InterPro" id="IPR050330">
    <property type="entry name" value="Bact_OuterMem_StrucFunc"/>
</dbReference>
<keyword evidence="4 8" id="KW-0812">Transmembrane</keyword>
<dbReference type="RefSeq" id="WP_085885624.1">
    <property type="nucleotide sequence ID" value="NZ_FWFR01000006.1"/>
</dbReference>
<reference evidence="10 11" key="1">
    <citation type="submission" date="2017-03" db="EMBL/GenBank/DDBJ databases">
        <authorList>
            <person name="Afonso C.L."/>
            <person name="Miller P.J."/>
            <person name="Scott M.A."/>
            <person name="Spackman E."/>
            <person name="Goraichik I."/>
            <person name="Dimitrov K.M."/>
            <person name="Suarez D.L."/>
            <person name="Swayne D.E."/>
        </authorList>
    </citation>
    <scope>NUCLEOTIDE SEQUENCE [LARGE SCALE GENOMIC DNA]</scope>
    <source>
        <strain evidence="10 11">CECT 7691</strain>
    </source>
</reference>
<evidence type="ECO:0000256" key="5">
    <source>
        <dbReference type="ARBA" id="ARBA00022989"/>
    </source>
</evidence>
<keyword evidence="5 8" id="KW-1133">Transmembrane helix</keyword>
<dbReference type="InParanoid" id="A0A1Y5TYN3"/>
<feature type="transmembrane region" description="Helical" evidence="8">
    <location>
        <begin position="16"/>
        <end position="38"/>
    </location>
</feature>
<evidence type="ECO:0000256" key="6">
    <source>
        <dbReference type="ARBA" id="ARBA00023136"/>
    </source>
</evidence>
<evidence type="ECO:0000256" key="4">
    <source>
        <dbReference type="ARBA" id="ARBA00022692"/>
    </source>
</evidence>
<dbReference type="InterPro" id="IPR006665">
    <property type="entry name" value="OmpA-like"/>
</dbReference>
<evidence type="ECO:0000313" key="10">
    <source>
        <dbReference type="EMBL" id="SLN77124.1"/>
    </source>
</evidence>
<evidence type="ECO:0000256" key="2">
    <source>
        <dbReference type="ARBA" id="ARBA00008914"/>
    </source>
</evidence>
<dbReference type="GO" id="GO:0005886">
    <property type="term" value="C:plasma membrane"/>
    <property type="evidence" value="ECO:0007669"/>
    <property type="project" value="UniProtKB-SubCell"/>
</dbReference>
<comment type="subcellular location">
    <subcellularLocation>
        <location evidence="1">Cell membrane</location>
        <topology evidence="1">Single-pass membrane protein</topology>
    </subcellularLocation>
</comment>
<sequence>MDERAPNQKLPGPMDAPWLITFADLLSLMLTFFVLLYSMSEVKADAWRQVVQALSSRDAEIDSEVHVGPTSRDNVSTTAVEYATDLSYLESLLAEKITGEPLLAGARVERGEDRVVVSLPGAILFGAGEASVNDKVMSVAAVLSYVLRLVPNRIEIQGHTDPDPVSGAGAFASNWELSLARALAVENAFRRTGYRRPIGVLGLADSQFFRLPGNLPLEERYERARRVDVVVRADK</sequence>
<evidence type="ECO:0000256" key="7">
    <source>
        <dbReference type="PROSITE-ProRule" id="PRU00473"/>
    </source>
</evidence>
<dbReference type="SUPFAM" id="SSF103088">
    <property type="entry name" value="OmpA-like"/>
    <property type="match status" value="1"/>
</dbReference>
<comment type="similarity">
    <text evidence="2">Belongs to the MotB family.</text>
</comment>
<dbReference type="Proteomes" id="UP000193200">
    <property type="component" value="Unassembled WGS sequence"/>
</dbReference>
<protein>
    <submittedName>
        <fullName evidence="10">Motility protein B</fullName>
    </submittedName>
</protein>
<dbReference type="OrthoDB" id="7348512at2"/>
<keyword evidence="3" id="KW-1003">Cell membrane</keyword>
<evidence type="ECO:0000256" key="3">
    <source>
        <dbReference type="ARBA" id="ARBA00022475"/>
    </source>
</evidence>
<dbReference type="PROSITE" id="PS51123">
    <property type="entry name" value="OMPA_2"/>
    <property type="match status" value="1"/>
</dbReference>
<evidence type="ECO:0000256" key="1">
    <source>
        <dbReference type="ARBA" id="ARBA00004162"/>
    </source>
</evidence>
<dbReference type="InterPro" id="IPR025713">
    <property type="entry name" value="MotB-like_N_dom"/>
</dbReference>
<evidence type="ECO:0000313" key="11">
    <source>
        <dbReference type="Proteomes" id="UP000193200"/>
    </source>
</evidence>
<name>A0A1Y5TYN3_9PROT</name>
<dbReference type="EMBL" id="FWFR01000006">
    <property type="protein sequence ID" value="SLN77124.1"/>
    <property type="molecule type" value="Genomic_DNA"/>
</dbReference>
<dbReference type="Pfam" id="PF00691">
    <property type="entry name" value="OmpA"/>
    <property type="match status" value="1"/>
</dbReference>
<accession>A0A1Y5TYN3</accession>
<evidence type="ECO:0000259" key="9">
    <source>
        <dbReference type="PROSITE" id="PS51123"/>
    </source>
</evidence>
<feature type="domain" description="OmpA-like" evidence="9">
    <location>
        <begin position="112"/>
        <end position="235"/>
    </location>
</feature>
<gene>
    <name evidence="10" type="primary">motB_2</name>
    <name evidence="10" type="ORF">OCH7691_04287</name>
</gene>
<keyword evidence="6 7" id="KW-0472">Membrane</keyword>
<dbReference type="AlphaFoldDB" id="A0A1Y5TYN3"/>
<dbReference type="InterPro" id="IPR036737">
    <property type="entry name" value="OmpA-like_sf"/>
</dbReference>
<dbReference type="PANTHER" id="PTHR30329">
    <property type="entry name" value="STATOR ELEMENT OF FLAGELLAR MOTOR COMPLEX"/>
    <property type="match status" value="1"/>
</dbReference>
<dbReference type="Gene3D" id="3.30.1330.60">
    <property type="entry name" value="OmpA-like domain"/>
    <property type="match status" value="1"/>
</dbReference>
<keyword evidence="11" id="KW-1185">Reference proteome</keyword>
<organism evidence="10 11">
    <name type="scientific">Oceanibacterium hippocampi</name>
    <dbReference type="NCBI Taxonomy" id="745714"/>
    <lineage>
        <taxon>Bacteria</taxon>
        <taxon>Pseudomonadati</taxon>
        <taxon>Pseudomonadota</taxon>
        <taxon>Alphaproteobacteria</taxon>
        <taxon>Sneathiellales</taxon>
        <taxon>Sneathiellaceae</taxon>
        <taxon>Oceanibacterium</taxon>
    </lineage>
</organism>
<dbReference type="Pfam" id="PF13677">
    <property type="entry name" value="MotB_plug"/>
    <property type="match status" value="1"/>
</dbReference>
<proteinExistence type="inferred from homology"/>